<feature type="transmembrane region" description="Helical" evidence="1">
    <location>
        <begin position="188"/>
        <end position="205"/>
    </location>
</feature>
<evidence type="ECO:0000256" key="2">
    <source>
        <dbReference type="SAM" id="SignalP"/>
    </source>
</evidence>
<dbReference type="PATRIC" id="fig|571915.4.peg.3337"/>
<sequence length="506" mass="50972">MAILRRLFVMLIVGLAISAIPPVVQAQTEDRNAYELAYDKCKKEHNFTKEDTLTRAIADALPDAIPDSMKSLLCADKAATENPGSAFSTLAEKTASEFWGDPVGKLASAMLEGNAQFMQLVMTFWMDFDTSSRVDVAANVQGVKNIVLGVSGFVLVGSFLVAGVRVVASRRRGLQDGVEELGENVGRWFVFSACVPVIVPGALVASDELSRAIMEQFGATSPDVFVDMTAFDDSVVGPVVMLVLTAVAIAGSVMQLLALVVRVLMLPIAAGLTPLFAAASFSETGRSGLTHLVGYMIAAVAFKPISALLYVVVLWNVTRRGEGSASFETAVINALMLALAGFVAPALVRMVVPMVSQAGGSSGAAALAAGGGAVGAGAKMLAPVAGGVAGAAAGAVPAAVSGAVGAVGGAARGVAVGAKIAPTASSAGGRVVQRVRNTAWGGVKGAGRGAVGGARRGGSAVFGLGARGGRGAMDAVASGAQGVGRAAEGLSGSLEGSLGYPGQIHR</sequence>
<keyword evidence="1" id="KW-0472">Membrane</keyword>
<reference evidence="4" key="2">
    <citation type="submission" date="2015-05" db="EMBL/GenBank/DDBJ databases">
        <title>Complete genome sequence of Corynebacterium mustelae DSM 45274, isolated from various tissues of a male ferret with lethal sepsis.</title>
        <authorList>
            <person name="Ruckert C."/>
            <person name="Albersmeier A."/>
            <person name="Winkler A."/>
            <person name="Tauch A."/>
        </authorList>
    </citation>
    <scope>NUCLEOTIDE SEQUENCE [LARGE SCALE GENOMIC DNA]</scope>
    <source>
        <strain evidence="4">DSM 45274</strain>
        <plasmid evidence="4">Plasmid pCmus45274</plasmid>
    </source>
</reference>
<feature type="chain" id="PRO_5002554875" description="TrbL/VirB6 plasmid conjugal transfer protein" evidence="2">
    <location>
        <begin position="27"/>
        <end position="506"/>
    </location>
</feature>
<evidence type="ECO:0000256" key="1">
    <source>
        <dbReference type="SAM" id="Phobius"/>
    </source>
</evidence>
<feature type="transmembrane region" description="Helical" evidence="1">
    <location>
        <begin position="264"/>
        <end position="281"/>
    </location>
</feature>
<accession>A0A0G3H6C0</accession>
<evidence type="ECO:0000313" key="4">
    <source>
        <dbReference type="Proteomes" id="UP000035199"/>
    </source>
</evidence>
<organism evidence="3 4">
    <name type="scientific">Corynebacterium mustelae</name>
    <dbReference type="NCBI Taxonomy" id="571915"/>
    <lineage>
        <taxon>Bacteria</taxon>
        <taxon>Bacillati</taxon>
        <taxon>Actinomycetota</taxon>
        <taxon>Actinomycetes</taxon>
        <taxon>Mycobacteriales</taxon>
        <taxon>Corynebacteriaceae</taxon>
        <taxon>Corynebacterium</taxon>
    </lineage>
</organism>
<keyword evidence="4" id="KW-1185">Reference proteome</keyword>
<dbReference type="EMBL" id="CP011543">
    <property type="protein sequence ID" value="AKK07398.1"/>
    <property type="molecule type" value="Genomic_DNA"/>
</dbReference>
<keyword evidence="1" id="KW-1133">Transmembrane helix</keyword>
<feature type="transmembrane region" description="Helical" evidence="1">
    <location>
        <begin position="146"/>
        <end position="168"/>
    </location>
</feature>
<dbReference type="KEGG" id="cmv:CMUST_15545"/>
<evidence type="ECO:0008006" key="5">
    <source>
        <dbReference type="Google" id="ProtNLM"/>
    </source>
</evidence>
<reference evidence="3 4" key="1">
    <citation type="journal article" date="2015" name="Genome Announc.">
        <title>Complete Genome Sequence of the Type Strain Corynebacterium mustelae DSM 45274, Isolated from Various Tissues of a Male Ferret with Lethal Sepsis.</title>
        <authorList>
            <person name="Ruckert C."/>
            <person name="Eimer J."/>
            <person name="Winkler A."/>
            <person name="Tauch A."/>
        </authorList>
    </citation>
    <scope>NUCLEOTIDE SEQUENCE [LARGE SCALE GENOMIC DNA]</scope>
    <source>
        <strain evidence="3 4">DSM 45274</strain>
        <plasmid evidence="4">Plasmid pCmus45274</plasmid>
    </source>
</reference>
<keyword evidence="3" id="KW-0614">Plasmid</keyword>
<dbReference type="RefSeq" id="WP_047263740.1">
    <property type="nucleotide sequence ID" value="NZ_CP011543.1"/>
</dbReference>
<dbReference type="Proteomes" id="UP000035199">
    <property type="component" value="Plasmid pCmus45274"/>
</dbReference>
<keyword evidence="1" id="KW-0812">Transmembrane</keyword>
<evidence type="ECO:0000313" key="3">
    <source>
        <dbReference type="EMBL" id="AKK07398.1"/>
    </source>
</evidence>
<dbReference type="OrthoDB" id="4408179at2"/>
<gene>
    <name evidence="3" type="ORF">CMUST_15545</name>
</gene>
<feature type="transmembrane region" description="Helical" evidence="1">
    <location>
        <begin position="235"/>
        <end position="257"/>
    </location>
</feature>
<dbReference type="AlphaFoldDB" id="A0A0G3H6C0"/>
<feature type="signal peptide" evidence="2">
    <location>
        <begin position="1"/>
        <end position="26"/>
    </location>
</feature>
<feature type="transmembrane region" description="Helical" evidence="1">
    <location>
        <begin position="330"/>
        <end position="352"/>
    </location>
</feature>
<protein>
    <recommendedName>
        <fullName evidence="5">TrbL/VirB6 plasmid conjugal transfer protein</fullName>
    </recommendedName>
</protein>
<feature type="transmembrane region" description="Helical" evidence="1">
    <location>
        <begin position="293"/>
        <end position="318"/>
    </location>
</feature>
<proteinExistence type="predicted"/>
<name>A0A0G3H6C0_9CORY</name>
<keyword evidence="2" id="KW-0732">Signal</keyword>
<geneLocation type="plasmid" evidence="3 4">
    <name>pCmus45274</name>
</geneLocation>